<gene>
    <name evidence="1" type="ORF">RSPPHO_01081</name>
</gene>
<evidence type="ECO:0000313" key="2">
    <source>
        <dbReference type="Proteomes" id="UP000033220"/>
    </source>
</evidence>
<dbReference type="Proteomes" id="UP000033220">
    <property type="component" value="Chromosome DSM 122"/>
</dbReference>
<reference evidence="1 2" key="1">
    <citation type="submission" date="2012-02" db="EMBL/GenBank/DDBJ databases">
        <title>Shotgun genome sequence of Phaeospirillum photometricum DSM 122.</title>
        <authorList>
            <person name="Duquesne K."/>
            <person name="Sturgis J."/>
        </authorList>
    </citation>
    <scope>NUCLEOTIDE SEQUENCE [LARGE SCALE GENOMIC DNA]</scope>
    <source>
        <strain evidence="2">DSM122</strain>
    </source>
</reference>
<organism evidence="1 2">
    <name type="scientific">Pararhodospirillum photometricum DSM 122</name>
    <dbReference type="NCBI Taxonomy" id="1150469"/>
    <lineage>
        <taxon>Bacteria</taxon>
        <taxon>Pseudomonadati</taxon>
        <taxon>Pseudomonadota</taxon>
        <taxon>Alphaproteobacteria</taxon>
        <taxon>Rhodospirillales</taxon>
        <taxon>Rhodospirillaceae</taxon>
        <taxon>Pararhodospirillum</taxon>
    </lineage>
</organism>
<dbReference type="HOGENOM" id="CLU_3257081_0_0_5"/>
<sequence length="42" mass="4607">MPTVQPWVMCFTASSAEVTLARSLGHPIRLWSIKSVSSDGYP</sequence>
<evidence type="ECO:0000313" key="1">
    <source>
        <dbReference type="EMBL" id="CCG07707.1"/>
    </source>
</evidence>
<protein>
    <submittedName>
        <fullName evidence="1">Uncharacterized protein</fullName>
    </submittedName>
</protein>
<name>H6SS28_PARPM</name>
<keyword evidence="2" id="KW-1185">Reference proteome</keyword>
<proteinExistence type="predicted"/>
<accession>H6SS28</accession>
<dbReference type="AlphaFoldDB" id="H6SS28"/>
<dbReference type="EMBL" id="HE663493">
    <property type="protein sequence ID" value="CCG07707.1"/>
    <property type="molecule type" value="Genomic_DNA"/>
</dbReference>
<dbReference type="KEGG" id="rpm:RSPPHO_01081"/>